<dbReference type="PRINTS" id="PR00410">
    <property type="entry name" value="PHEHYDRXLASE"/>
</dbReference>
<dbReference type="GO" id="GO:0051537">
    <property type="term" value="F:2 iron, 2 sulfur cluster binding"/>
    <property type="evidence" value="ECO:0007669"/>
    <property type="project" value="UniProtKB-KW"/>
</dbReference>
<dbReference type="AlphaFoldDB" id="A0A502DV00"/>
<gene>
    <name evidence="6" type="ORF">EAH80_27755</name>
</gene>
<dbReference type="GO" id="GO:0016491">
    <property type="term" value="F:oxidoreductase activity"/>
    <property type="evidence" value="ECO:0007669"/>
    <property type="project" value="InterPro"/>
</dbReference>
<dbReference type="CDD" id="cd00207">
    <property type="entry name" value="fer2"/>
    <property type="match status" value="1"/>
</dbReference>
<dbReference type="PROSITE" id="PS51384">
    <property type="entry name" value="FAD_FR"/>
    <property type="match status" value="1"/>
</dbReference>
<evidence type="ECO:0000256" key="3">
    <source>
        <dbReference type="SAM" id="MobiDB-lite"/>
    </source>
</evidence>
<dbReference type="Pfam" id="PF03473">
    <property type="entry name" value="MOSC"/>
    <property type="match status" value="1"/>
</dbReference>
<dbReference type="GO" id="GO:0030151">
    <property type="term" value="F:molybdenum ion binding"/>
    <property type="evidence" value="ECO:0007669"/>
    <property type="project" value="InterPro"/>
</dbReference>
<accession>A0A502DV00</accession>
<keyword evidence="7" id="KW-1185">Reference proteome</keyword>
<evidence type="ECO:0000259" key="5">
    <source>
        <dbReference type="PROSITE" id="PS51384"/>
    </source>
</evidence>
<dbReference type="Pfam" id="PF00175">
    <property type="entry name" value="NAD_binding_1"/>
    <property type="match status" value="1"/>
</dbReference>
<dbReference type="SUPFAM" id="SSF54292">
    <property type="entry name" value="2Fe-2S ferredoxin-like"/>
    <property type="match status" value="1"/>
</dbReference>
<dbReference type="InterPro" id="IPR017927">
    <property type="entry name" value="FAD-bd_FR_type"/>
</dbReference>
<dbReference type="InterPro" id="IPR039261">
    <property type="entry name" value="FNR_nucleotide-bd"/>
</dbReference>
<dbReference type="Proteomes" id="UP000320095">
    <property type="component" value="Unassembled WGS sequence"/>
</dbReference>
<feature type="region of interest" description="Disordered" evidence="3">
    <location>
        <begin position="206"/>
        <end position="230"/>
    </location>
</feature>
<dbReference type="PANTHER" id="PTHR30212:SF2">
    <property type="entry name" value="PROTEIN YIIM"/>
    <property type="match status" value="1"/>
</dbReference>
<name>A0A502DV00_9MYCO</name>
<dbReference type="Pfam" id="PF00970">
    <property type="entry name" value="FAD_binding_6"/>
    <property type="match status" value="1"/>
</dbReference>
<protein>
    <submittedName>
        <fullName evidence="6">MOSC domain-containing protein</fullName>
    </submittedName>
</protein>
<dbReference type="InterPro" id="IPR005163">
    <property type="entry name" value="Tri_helical_YiiM-like"/>
</dbReference>
<evidence type="ECO:0000313" key="6">
    <source>
        <dbReference type="EMBL" id="TPG28131.1"/>
    </source>
</evidence>
<dbReference type="RefSeq" id="WP_140698734.1">
    <property type="nucleotide sequence ID" value="NZ_RCZG01000019.1"/>
</dbReference>
<comment type="caution">
    <text evidence="6">The sequence shown here is derived from an EMBL/GenBank/DDBJ whole genome shotgun (WGS) entry which is preliminary data.</text>
</comment>
<dbReference type="Gene3D" id="3.40.50.80">
    <property type="entry name" value="Nucleotide-binding domain of ferredoxin-NADP reductase (FNR) module"/>
    <property type="match status" value="1"/>
</dbReference>
<dbReference type="Pfam" id="PF00111">
    <property type="entry name" value="Fer2"/>
    <property type="match status" value="1"/>
</dbReference>
<dbReference type="CDD" id="cd06184">
    <property type="entry name" value="flavohem_like_fad_nad_binding"/>
    <property type="match status" value="1"/>
</dbReference>
<evidence type="ECO:0000256" key="2">
    <source>
        <dbReference type="ARBA" id="ARBA00023014"/>
    </source>
</evidence>
<sequence length="586" mass="62733">MATLTSVNVGMPRDIAWNDRTVYTGAWKHPVTGPRMVRRLNVDGDGQGDLAGHGGENRAVLVYQLDSYRHWAKEFHRSDLAPGTLGENLTVDGLPDDEVCIGDRYQIGQAVFEVTQPRVTCYRAGLRIGEPRMAALLVSHRRPGFYCRVITEGEVEAGQDIVKISSGPERVTVAEIDALLYLPGHPRDALQRALRIPALSPGWQGSLRDLADQPEKTSGSAGNVGLTGAASPPPAWTGFRPLRVGAVHDESRFVRSVSLVTPDGEPLPGWRAGQSITLRLYPDPAGASLIRNYSLSNRPDSGEYRISVKRESLGQASSHIHAHVHTGDRLDVAAPRGTFFLIDAGSPVILLSAGVGATPVLSMLHSLASAGSTRQVWWLHGARDGDEHPFAQEAGDLLNRLPGSHSHVFYSRPRPVDRRGIDFTEQGRLSPEALRGLGLPRDADAYLCGPTAFMSELGAGLVTYGLDPARVHTELFGAAAALTPGIAATSIPPHPPVGLPGPGPAVQFARSGLSAPWGPPNTSLLEFAETCDVPTRWSCRVGVCHSCETALLSGTVRYDPEPLVPPAEGNVLICCSRPAEPVVLDL</sequence>
<dbReference type="EMBL" id="RCZG01000019">
    <property type="protein sequence ID" value="TPG28131.1"/>
    <property type="molecule type" value="Genomic_DNA"/>
</dbReference>
<evidence type="ECO:0000313" key="7">
    <source>
        <dbReference type="Proteomes" id="UP000320095"/>
    </source>
</evidence>
<keyword evidence="1" id="KW-0001">2Fe-2S</keyword>
<dbReference type="InterPro" id="IPR012675">
    <property type="entry name" value="Beta-grasp_dom_sf"/>
</dbReference>
<dbReference type="InterPro" id="IPR052353">
    <property type="entry name" value="Benzoxazolinone_Detox_Enz"/>
</dbReference>
<dbReference type="InterPro" id="IPR017938">
    <property type="entry name" value="Riboflavin_synthase-like_b-brl"/>
</dbReference>
<dbReference type="SUPFAM" id="SSF63380">
    <property type="entry name" value="Riboflavin synthase domain-like"/>
    <property type="match status" value="1"/>
</dbReference>
<dbReference type="SUPFAM" id="SSF50800">
    <property type="entry name" value="PK beta-barrel domain-like"/>
    <property type="match status" value="1"/>
</dbReference>
<keyword evidence="1" id="KW-0479">Metal-binding</keyword>
<dbReference type="InterPro" id="IPR036010">
    <property type="entry name" value="2Fe-2S_ferredoxin-like_sf"/>
</dbReference>
<dbReference type="PANTHER" id="PTHR30212">
    <property type="entry name" value="PROTEIN YIIM"/>
    <property type="match status" value="1"/>
</dbReference>
<keyword evidence="1" id="KW-0408">Iron</keyword>
<dbReference type="InterPro" id="IPR011037">
    <property type="entry name" value="Pyrv_Knase-like_insert_dom_sf"/>
</dbReference>
<dbReference type="Gene3D" id="3.10.20.30">
    <property type="match status" value="1"/>
</dbReference>
<dbReference type="OrthoDB" id="9801223at2"/>
<dbReference type="SUPFAM" id="SSF52343">
    <property type="entry name" value="Ferredoxin reductase-like, C-terminal NADP-linked domain"/>
    <property type="match status" value="1"/>
</dbReference>
<dbReference type="InterPro" id="IPR005302">
    <property type="entry name" value="MoCF_Sase_C"/>
</dbReference>
<evidence type="ECO:0000259" key="4">
    <source>
        <dbReference type="PROSITE" id="PS51340"/>
    </source>
</evidence>
<feature type="domain" description="FAD-binding FR-type" evidence="5">
    <location>
        <begin position="237"/>
        <end position="342"/>
    </location>
</feature>
<dbReference type="InterPro" id="IPR008333">
    <property type="entry name" value="Cbr1-like_FAD-bd_dom"/>
</dbReference>
<feature type="domain" description="MOSC" evidence="4">
    <location>
        <begin position="29"/>
        <end position="164"/>
    </location>
</feature>
<dbReference type="PROSITE" id="PS51340">
    <property type="entry name" value="MOSC"/>
    <property type="match status" value="1"/>
</dbReference>
<proteinExistence type="predicted"/>
<reference evidence="6 7" key="1">
    <citation type="journal article" date="2019" name="Environ. Microbiol.">
        <title>Species interactions and distinct microbial communities in high Arctic permafrost affected cryosols are associated with the CH4 and CO2 gas fluxes.</title>
        <authorList>
            <person name="Altshuler I."/>
            <person name="Hamel J."/>
            <person name="Turney S."/>
            <person name="Magnuson E."/>
            <person name="Levesque R."/>
            <person name="Greer C."/>
            <person name="Whyte L.G."/>
        </authorList>
    </citation>
    <scope>NUCLEOTIDE SEQUENCE [LARGE SCALE GENOMIC DNA]</scope>
    <source>
        <strain evidence="6 7">S5.20</strain>
    </source>
</reference>
<dbReference type="GO" id="GO:0030170">
    <property type="term" value="F:pyridoxal phosphate binding"/>
    <property type="evidence" value="ECO:0007669"/>
    <property type="project" value="InterPro"/>
</dbReference>
<dbReference type="InterPro" id="IPR001433">
    <property type="entry name" value="OxRdtase_FAD/NAD-bd"/>
</dbReference>
<keyword evidence="2" id="KW-0411">Iron-sulfur</keyword>
<dbReference type="Pfam" id="PF03475">
    <property type="entry name" value="YiiM_3-alpha"/>
    <property type="match status" value="1"/>
</dbReference>
<dbReference type="Gene3D" id="2.40.30.10">
    <property type="entry name" value="Translation factors"/>
    <property type="match status" value="1"/>
</dbReference>
<dbReference type="InterPro" id="IPR001041">
    <property type="entry name" value="2Fe-2S_ferredoxin-type"/>
</dbReference>
<dbReference type="Gene3D" id="2.40.33.20">
    <property type="entry name" value="PK beta-barrel domain-like"/>
    <property type="match status" value="1"/>
</dbReference>
<organism evidence="6 7">
    <name type="scientific">Mycolicibacterium hodleri</name>
    <dbReference type="NCBI Taxonomy" id="49897"/>
    <lineage>
        <taxon>Bacteria</taxon>
        <taxon>Bacillati</taxon>
        <taxon>Actinomycetota</taxon>
        <taxon>Actinomycetes</taxon>
        <taxon>Mycobacteriales</taxon>
        <taxon>Mycobacteriaceae</taxon>
        <taxon>Mycolicibacterium</taxon>
    </lineage>
</organism>
<evidence type="ECO:0000256" key="1">
    <source>
        <dbReference type="ARBA" id="ARBA00022714"/>
    </source>
</evidence>